<feature type="compositionally biased region" description="Basic and acidic residues" evidence="1">
    <location>
        <begin position="26"/>
        <end position="35"/>
    </location>
</feature>
<feature type="domain" description="Chitin-binding type-2" evidence="2">
    <location>
        <begin position="157"/>
        <end position="214"/>
    </location>
</feature>
<dbReference type="PROSITE" id="PS50940">
    <property type="entry name" value="CHIT_BIND_II"/>
    <property type="match status" value="3"/>
</dbReference>
<evidence type="ECO:0000313" key="3">
    <source>
        <dbReference type="EMBL" id="PVD35366.1"/>
    </source>
</evidence>
<dbReference type="InterPro" id="IPR036508">
    <property type="entry name" value="Chitin-bd_dom_sf"/>
</dbReference>
<organism evidence="3 4">
    <name type="scientific">Pomacea canaliculata</name>
    <name type="common">Golden apple snail</name>
    <dbReference type="NCBI Taxonomy" id="400727"/>
    <lineage>
        <taxon>Eukaryota</taxon>
        <taxon>Metazoa</taxon>
        <taxon>Spiralia</taxon>
        <taxon>Lophotrochozoa</taxon>
        <taxon>Mollusca</taxon>
        <taxon>Gastropoda</taxon>
        <taxon>Caenogastropoda</taxon>
        <taxon>Architaenioglossa</taxon>
        <taxon>Ampullarioidea</taxon>
        <taxon>Ampullariidae</taxon>
        <taxon>Pomacea</taxon>
    </lineage>
</organism>
<feature type="region of interest" description="Disordered" evidence="1">
    <location>
        <begin position="13"/>
        <end position="36"/>
    </location>
</feature>
<evidence type="ECO:0000313" key="4">
    <source>
        <dbReference type="Proteomes" id="UP000245119"/>
    </source>
</evidence>
<evidence type="ECO:0000259" key="2">
    <source>
        <dbReference type="PROSITE" id="PS50940"/>
    </source>
</evidence>
<reference evidence="3 4" key="1">
    <citation type="submission" date="2018-04" db="EMBL/GenBank/DDBJ databases">
        <title>The genome of golden apple snail Pomacea canaliculata provides insight into stress tolerance and invasive adaptation.</title>
        <authorList>
            <person name="Liu C."/>
            <person name="Liu B."/>
            <person name="Ren Y."/>
            <person name="Zhang Y."/>
            <person name="Wang H."/>
            <person name="Li S."/>
            <person name="Jiang F."/>
            <person name="Yin L."/>
            <person name="Zhang G."/>
            <person name="Qian W."/>
            <person name="Fan W."/>
        </authorList>
    </citation>
    <scope>NUCLEOTIDE SEQUENCE [LARGE SCALE GENOMIC DNA]</scope>
    <source>
        <strain evidence="3">SZHN2017</strain>
        <tissue evidence="3">Muscle</tissue>
    </source>
</reference>
<dbReference type="STRING" id="400727.A0A2T7PPL6"/>
<dbReference type="InterPro" id="IPR002557">
    <property type="entry name" value="Chitin-bd_dom"/>
</dbReference>
<gene>
    <name evidence="3" type="ORF">C0Q70_02326</name>
</gene>
<protein>
    <recommendedName>
        <fullName evidence="2">Chitin-binding type-2 domain-containing protein</fullName>
    </recommendedName>
</protein>
<dbReference type="SUPFAM" id="SSF57625">
    <property type="entry name" value="Invertebrate chitin-binding proteins"/>
    <property type="match status" value="3"/>
</dbReference>
<evidence type="ECO:0000256" key="1">
    <source>
        <dbReference type="SAM" id="MobiDB-lite"/>
    </source>
</evidence>
<dbReference type="AlphaFoldDB" id="A0A2T7PPL6"/>
<accession>A0A2T7PPL6</accession>
<dbReference type="OrthoDB" id="10588046at2759"/>
<name>A0A2T7PPL6_POMCA</name>
<comment type="caution">
    <text evidence="3">The sequence shown here is derived from an EMBL/GenBank/DDBJ whole genome shotgun (WGS) entry which is preliminary data.</text>
</comment>
<sequence length="386" mass="43976">MCCASGSLTHLAGHQGRQGHQGHQGRPGDRLDRQVHPGLQDHLGLQDHPGLQDPRVLLVHRVHFSERECSSESGKEPNHDDTSCKTYYSCSDFWGSVEQCQSGHQFHFEHKKCMPDEDVFCKWQLSYFSSSSGSSGSSLSRHSRSSGYWESDSDQHGAKCSLEYGEEPNYYDYSCKSYYSCSDFWGNLEHCPSGKQFHFEHKECVDESAVFCKWQLDFYNDYGSSSSSSEQRVGRKGVLLSVADYSEEHVCQIAYGYEPNYDDHEECATYWSCEDYVGKLFHCKGSKQFNWQYKQCMNDDDVSCYVQKEKYFAYGTSSYSGVSSSSFSSYGSGERTLTGFMTLTGFTDTKRIRQVFLTLTDRLDTGTTDTTVTIRQTQKTGKRDDR</sequence>
<dbReference type="Proteomes" id="UP000245119">
    <property type="component" value="Linkage Group LG2"/>
</dbReference>
<dbReference type="GO" id="GO:0005576">
    <property type="term" value="C:extracellular region"/>
    <property type="evidence" value="ECO:0007669"/>
    <property type="project" value="InterPro"/>
</dbReference>
<feature type="domain" description="Chitin-binding type-2" evidence="2">
    <location>
        <begin position="66"/>
        <end position="123"/>
    </location>
</feature>
<dbReference type="EMBL" id="PZQS01000002">
    <property type="protein sequence ID" value="PVD35366.1"/>
    <property type="molecule type" value="Genomic_DNA"/>
</dbReference>
<dbReference type="SMART" id="SM00494">
    <property type="entry name" value="ChtBD2"/>
    <property type="match status" value="3"/>
</dbReference>
<keyword evidence="4" id="KW-1185">Reference proteome</keyword>
<dbReference type="GO" id="GO:0008061">
    <property type="term" value="F:chitin binding"/>
    <property type="evidence" value="ECO:0007669"/>
    <property type="project" value="InterPro"/>
</dbReference>
<feature type="domain" description="Chitin-binding type-2" evidence="2">
    <location>
        <begin position="248"/>
        <end position="306"/>
    </location>
</feature>
<proteinExistence type="predicted"/>